<evidence type="ECO:0000256" key="2">
    <source>
        <dbReference type="ARBA" id="ARBA00022857"/>
    </source>
</evidence>
<dbReference type="Proteomes" id="UP001244011">
    <property type="component" value="Unassembled WGS sequence"/>
</dbReference>
<evidence type="ECO:0000256" key="1">
    <source>
        <dbReference type="ARBA" id="ARBA00006484"/>
    </source>
</evidence>
<evidence type="ECO:0000313" key="4">
    <source>
        <dbReference type="EMBL" id="KAK1761851.1"/>
    </source>
</evidence>
<dbReference type="AlphaFoldDB" id="A0AAJ0BPC1"/>
<dbReference type="RefSeq" id="XP_060278064.1">
    <property type="nucleotide sequence ID" value="XM_060432600.1"/>
</dbReference>
<dbReference type="Gene3D" id="3.40.50.720">
    <property type="entry name" value="NAD(P)-binding Rossmann-like Domain"/>
    <property type="match status" value="1"/>
</dbReference>
<organism evidence="4 5">
    <name type="scientific">Phialemonium atrogriseum</name>
    <dbReference type="NCBI Taxonomy" id="1093897"/>
    <lineage>
        <taxon>Eukaryota</taxon>
        <taxon>Fungi</taxon>
        <taxon>Dikarya</taxon>
        <taxon>Ascomycota</taxon>
        <taxon>Pezizomycotina</taxon>
        <taxon>Sordariomycetes</taxon>
        <taxon>Sordariomycetidae</taxon>
        <taxon>Cephalothecales</taxon>
        <taxon>Cephalothecaceae</taxon>
        <taxon>Phialemonium</taxon>
    </lineage>
</organism>
<name>A0AAJ0BPC1_9PEZI</name>
<proteinExistence type="inferred from homology"/>
<evidence type="ECO:0000256" key="3">
    <source>
        <dbReference type="ARBA" id="ARBA00023002"/>
    </source>
</evidence>
<dbReference type="InterPro" id="IPR020904">
    <property type="entry name" value="Sc_DH/Rdtase_CS"/>
</dbReference>
<sequence length="282" mass="29806">MTSSLPNATHRGQDLAGKVAVVTGASRGIGRAIAFHLARRGANILGTCASDASLGLITSLQEEVIAHYKENSPGSPTPQIFGVVAPLTEPKICCDNIVAGLKEHFGGVVNILVQNAAVAELRPMDEIDQGHITRSLTGNFETPILLVQALIPLFRPDSRIVNISSEAARLSRPGGLVYSACKAALESMTRVWADGLGTRPGMERTTVNALSVGLTMTDLMANRPPSKRMDDFVDKETDKVSVGKRMGTVDDIAEVAGWLCSEGSRWVTGSVTCANGGVTKIL</sequence>
<accession>A0AAJ0BPC1</accession>
<dbReference type="GeneID" id="85315787"/>
<dbReference type="PRINTS" id="PR00081">
    <property type="entry name" value="GDHRDH"/>
</dbReference>
<gene>
    <name evidence="4" type="ORF">QBC33DRAFT_614668</name>
</gene>
<evidence type="ECO:0000313" key="5">
    <source>
        <dbReference type="Proteomes" id="UP001244011"/>
    </source>
</evidence>
<dbReference type="SUPFAM" id="SSF51735">
    <property type="entry name" value="NAD(P)-binding Rossmann-fold domains"/>
    <property type="match status" value="1"/>
</dbReference>
<keyword evidence="3" id="KW-0560">Oxidoreductase</keyword>
<comment type="similarity">
    <text evidence="1">Belongs to the short-chain dehydrogenases/reductases (SDR) family.</text>
</comment>
<dbReference type="PRINTS" id="PR00080">
    <property type="entry name" value="SDRFAMILY"/>
</dbReference>
<dbReference type="PANTHER" id="PTHR48107">
    <property type="entry name" value="NADPH-DEPENDENT ALDEHYDE REDUCTASE-LIKE PROTEIN, CHLOROPLASTIC-RELATED"/>
    <property type="match status" value="1"/>
</dbReference>
<dbReference type="GO" id="GO:0016614">
    <property type="term" value="F:oxidoreductase activity, acting on CH-OH group of donors"/>
    <property type="evidence" value="ECO:0007669"/>
    <property type="project" value="UniProtKB-ARBA"/>
</dbReference>
<comment type="caution">
    <text evidence="4">The sequence shown here is derived from an EMBL/GenBank/DDBJ whole genome shotgun (WGS) entry which is preliminary data.</text>
</comment>
<dbReference type="CDD" id="cd05233">
    <property type="entry name" value="SDR_c"/>
    <property type="match status" value="1"/>
</dbReference>
<dbReference type="PANTHER" id="PTHR48107:SF7">
    <property type="entry name" value="RE15974P"/>
    <property type="match status" value="1"/>
</dbReference>
<dbReference type="EMBL" id="MU839049">
    <property type="protein sequence ID" value="KAK1761851.1"/>
    <property type="molecule type" value="Genomic_DNA"/>
</dbReference>
<dbReference type="Pfam" id="PF13561">
    <property type="entry name" value="adh_short_C2"/>
    <property type="match status" value="1"/>
</dbReference>
<keyword evidence="2" id="KW-0521">NADP</keyword>
<protein>
    <submittedName>
        <fullName evidence="4">3-oxoacyl-reductase</fullName>
    </submittedName>
</protein>
<dbReference type="InterPro" id="IPR036291">
    <property type="entry name" value="NAD(P)-bd_dom_sf"/>
</dbReference>
<dbReference type="PROSITE" id="PS00061">
    <property type="entry name" value="ADH_SHORT"/>
    <property type="match status" value="1"/>
</dbReference>
<keyword evidence="5" id="KW-1185">Reference proteome</keyword>
<dbReference type="InterPro" id="IPR002347">
    <property type="entry name" value="SDR_fam"/>
</dbReference>
<reference evidence="4" key="1">
    <citation type="submission" date="2023-06" db="EMBL/GenBank/DDBJ databases">
        <title>Genome-scale phylogeny and comparative genomics of the fungal order Sordariales.</title>
        <authorList>
            <consortium name="Lawrence Berkeley National Laboratory"/>
            <person name="Hensen N."/>
            <person name="Bonometti L."/>
            <person name="Westerberg I."/>
            <person name="Brannstrom I.O."/>
            <person name="Guillou S."/>
            <person name="Cros-Aarteil S."/>
            <person name="Calhoun S."/>
            <person name="Haridas S."/>
            <person name="Kuo A."/>
            <person name="Mondo S."/>
            <person name="Pangilinan J."/>
            <person name="Riley R."/>
            <person name="Labutti K."/>
            <person name="Andreopoulos B."/>
            <person name="Lipzen A."/>
            <person name="Chen C."/>
            <person name="Yanf M."/>
            <person name="Daum C."/>
            <person name="Ng V."/>
            <person name="Clum A."/>
            <person name="Steindorff A."/>
            <person name="Ohm R."/>
            <person name="Martin F."/>
            <person name="Silar P."/>
            <person name="Natvig D."/>
            <person name="Lalanne C."/>
            <person name="Gautier V."/>
            <person name="Ament-Velasquez S.L."/>
            <person name="Kruys A."/>
            <person name="Hutchinson M.I."/>
            <person name="Powell A.J."/>
            <person name="Barry K."/>
            <person name="Miller A.N."/>
            <person name="Grigoriev I.V."/>
            <person name="Debuchy R."/>
            <person name="Gladieux P."/>
            <person name="Thoren M.H."/>
            <person name="Johannesson H."/>
        </authorList>
    </citation>
    <scope>NUCLEOTIDE SEQUENCE</scope>
    <source>
        <strain evidence="4">8032-3</strain>
    </source>
</reference>